<sequence>MPEWKGRVPLTRSHCERITKQPTAEPRICPLHYESSFNELNIESRRLTYIYSSILTDIKQSDRKISDANDIDTAAGDTRSKQRPSPRPRPAPSAATLVPVIEPISLFERKPILELPQVARVSSREYARRNMSTPLGSFYPI</sequence>
<name>A0A4C1XP68_EUMVA</name>
<comment type="caution">
    <text evidence="2">The sequence shown here is derived from an EMBL/GenBank/DDBJ whole genome shotgun (WGS) entry which is preliminary data.</text>
</comment>
<accession>A0A4C1XP68</accession>
<reference evidence="2 3" key="1">
    <citation type="journal article" date="2019" name="Commun. Biol.">
        <title>The bagworm genome reveals a unique fibroin gene that provides high tensile strength.</title>
        <authorList>
            <person name="Kono N."/>
            <person name="Nakamura H."/>
            <person name="Ohtoshi R."/>
            <person name="Tomita M."/>
            <person name="Numata K."/>
            <person name="Arakawa K."/>
        </authorList>
    </citation>
    <scope>NUCLEOTIDE SEQUENCE [LARGE SCALE GENOMIC DNA]</scope>
</reference>
<dbReference type="Proteomes" id="UP000299102">
    <property type="component" value="Unassembled WGS sequence"/>
</dbReference>
<evidence type="ECO:0000313" key="3">
    <source>
        <dbReference type="Proteomes" id="UP000299102"/>
    </source>
</evidence>
<evidence type="ECO:0000313" key="2">
    <source>
        <dbReference type="EMBL" id="GBP65726.1"/>
    </source>
</evidence>
<protein>
    <submittedName>
        <fullName evidence="2">Uncharacterized protein</fullName>
    </submittedName>
</protein>
<dbReference type="AlphaFoldDB" id="A0A4C1XP68"/>
<gene>
    <name evidence="2" type="ORF">EVAR_48429_1</name>
</gene>
<organism evidence="2 3">
    <name type="scientific">Eumeta variegata</name>
    <name type="common">Bagworm moth</name>
    <name type="synonym">Eumeta japonica</name>
    <dbReference type="NCBI Taxonomy" id="151549"/>
    <lineage>
        <taxon>Eukaryota</taxon>
        <taxon>Metazoa</taxon>
        <taxon>Ecdysozoa</taxon>
        <taxon>Arthropoda</taxon>
        <taxon>Hexapoda</taxon>
        <taxon>Insecta</taxon>
        <taxon>Pterygota</taxon>
        <taxon>Neoptera</taxon>
        <taxon>Endopterygota</taxon>
        <taxon>Lepidoptera</taxon>
        <taxon>Glossata</taxon>
        <taxon>Ditrysia</taxon>
        <taxon>Tineoidea</taxon>
        <taxon>Psychidae</taxon>
        <taxon>Oiketicinae</taxon>
        <taxon>Eumeta</taxon>
    </lineage>
</organism>
<dbReference type="EMBL" id="BGZK01000937">
    <property type="protein sequence ID" value="GBP65726.1"/>
    <property type="molecule type" value="Genomic_DNA"/>
</dbReference>
<proteinExistence type="predicted"/>
<keyword evidence="3" id="KW-1185">Reference proteome</keyword>
<feature type="region of interest" description="Disordered" evidence="1">
    <location>
        <begin position="62"/>
        <end position="95"/>
    </location>
</feature>
<evidence type="ECO:0000256" key="1">
    <source>
        <dbReference type="SAM" id="MobiDB-lite"/>
    </source>
</evidence>